<dbReference type="EMBL" id="DXAN01000025">
    <property type="protein sequence ID" value="HJA09093.1"/>
    <property type="molecule type" value="Genomic_DNA"/>
</dbReference>
<protein>
    <submittedName>
        <fullName evidence="3">Uncharacterized protein</fullName>
    </submittedName>
</protein>
<name>A0A9D2KN02_9BACT</name>
<accession>A0A9D2KN02</accession>
<feature type="region of interest" description="Disordered" evidence="2">
    <location>
        <begin position="121"/>
        <end position="141"/>
    </location>
</feature>
<feature type="region of interest" description="Disordered" evidence="2">
    <location>
        <begin position="345"/>
        <end position="377"/>
    </location>
</feature>
<evidence type="ECO:0000256" key="2">
    <source>
        <dbReference type="SAM" id="MobiDB-lite"/>
    </source>
</evidence>
<organism evidence="3 4">
    <name type="scientific">Candidatus Mailhella merdigallinarum</name>
    <dbReference type="NCBI Taxonomy" id="2838658"/>
    <lineage>
        <taxon>Bacteria</taxon>
        <taxon>Pseudomonadati</taxon>
        <taxon>Thermodesulfobacteriota</taxon>
        <taxon>Desulfovibrionia</taxon>
        <taxon>Desulfovibrionales</taxon>
        <taxon>Desulfovibrionaceae</taxon>
        <taxon>Mailhella</taxon>
    </lineage>
</organism>
<proteinExistence type="predicted"/>
<gene>
    <name evidence="3" type="ORF">H9962_07900</name>
</gene>
<feature type="compositionally biased region" description="Low complexity" evidence="2">
    <location>
        <begin position="354"/>
        <end position="364"/>
    </location>
</feature>
<reference evidence="3" key="2">
    <citation type="submission" date="2021-04" db="EMBL/GenBank/DDBJ databases">
        <authorList>
            <person name="Gilroy R."/>
        </authorList>
    </citation>
    <scope>NUCLEOTIDE SEQUENCE</scope>
    <source>
        <strain evidence="3">CHK186-16707</strain>
    </source>
</reference>
<reference evidence="3" key="1">
    <citation type="journal article" date="2021" name="PeerJ">
        <title>Extensive microbial diversity within the chicken gut microbiome revealed by metagenomics and culture.</title>
        <authorList>
            <person name="Gilroy R."/>
            <person name="Ravi A."/>
            <person name="Getino M."/>
            <person name="Pursley I."/>
            <person name="Horton D.L."/>
            <person name="Alikhan N.F."/>
            <person name="Baker D."/>
            <person name="Gharbi K."/>
            <person name="Hall N."/>
            <person name="Watson M."/>
            <person name="Adriaenssens E.M."/>
            <person name="Foster-Nyarko E."/>
            <person name="Jarju S."/>
            <person name="Secka A."/>
            <person name="Antonio M."/>
            <person name="Oren A."/>
            <person name="Chaudhuri R.R."/>
            <person name="La Ragione R."/>
            <person name="Hildebrand F."/>
            <person name="Pallen M.J."/>
        </authorList>
    </citation>
    <scope>NUCLEOTIDE SEQUENCE</scope>
    <source>
        <strain evidence="3">CHK186-16707</strain>
    </source>
</reference>
<keyword evidence="1" id="KW-0175">Coiled coil</keyword>
<evidence type="ECO:0000256" key="1">
    <source>
        <dbReference type="SAM" id="Coils"/>
    </source>
</evidence>
<evidence type="ECO:0000313" key="4">
    <source>
        <dbReference type="Proteomes" id="UP000824225"/>
    </source>
</evidence>
<evidence type="ECO:0000313" key="3">
    <source>
        <dbReference type="EMBL" id="HJA09093.1"/>
    </source>
</evidence>
<dbReference type="AlphaFoldDB" id="A0A9D2KN02"/>
<sequence length="492" mass="53455">MSHDDMITIHADILQVTDAAVLIACEGEEVWLPLSQIDFDGERGDTNVSVSLPEWLGDDKGLSDGDGMSRATVTDFHTGLPKNEDDGKNCRNCARHPLADNESGPMPGECQECTRSGLVGGTKDNWTDNGEEPDLPGDPPDTTRVTLDILSFSEDGETALVEDSHGNQWNLATLDFVHDAADLNVGDTLLCYVQNSALAAEGCTLRPDEPEAQNYADEEDEGDMDTPLRPAEPAYLKTETITVSVLFAPEERESVGDRMASALEKISELEDDLDSYRKSINAQIKSLQKDAEKARKEWQDGKTEQEVYCDVMADYEAEAIVWLDHDNGTEMKRRPMTAEERQYRLPIPRPGDNAPSLAPAEASPAPIPAGDTIGTPHATNRRTCLDCGHMPDSENGTQAEECASCSQSGSGEADNWTPRRECRTCEHSHATIDLPPCAGCALNVMPEHRGDEDRWEWTDAAKENVAVSGPASDAGNTDNALGATEQEAHASV</sequence>
<comment type="caution">
    <text evidence="3">The sequence shown here is derived from an EMBL/GenBank/DDBJ whole genome shotgun (WGS) entry which is preliminary data.</text>
</comment>
<feature type="region of interest" description="Disordered" evidence="2">
    <location>
        <begin position="465"/>
        <end position="492"/>
    </location>
</feature>
<feature type="coiled-coil region" evidence="1">
    <location>
        <begin position="252"/>
        <end position="304"/>
    </location>
</feature>
<dbReference type="Proteomes" id="UP000824225">
    <property type="component" value="Unassembled WGS sequence"/>
</dbReference>